<dbReference type="RefSeq" id="XP_024686784.1">
    <property type="nucleotide sequence ID" value="XM_024824454.1"/>
</dbReference>
<comment type="caution">
    <text evidence="3">The sequence shown here is derived from an EMBL/GenBank/DDBJ whole genome shotgun (WGS) entry which is preliminary data.</text>
</comment>
<gene>
    <name evidence="3" type="ORF">P174DRAFT_415948</name>
</gene>
<protein>
    <submittedName>
        <fullName evidence="3">Uncharacterized protein</fullName>
    </submittedName>
</protein>
<dbReference type="Proteomes" id="UP000234474">
    <property type="component" value="Unassembled WGS sequence"/>
</dbReference>
<dbReference type="OMA" id="CRENGPV"/>
<reference evidence="4" key="1">
    <citation type="journal article" date="2018" name="Proc. Natl. Acad. Sci. U.S.A.">
        <title>Linking secondary metabolites to gene clusters through genome sequencing of six diverse Aspergillus species.</title>
        <authorList>
            <person name="Kaerboelling I."/>
            <person name="Vesth T.C."/>
            <person name="Frisvad J.C."/>
            <person name="Nybo J.L."/>
            <person name="Theobald S."/>
            <person name="Kuo A."/>
            <person name="Bowyer P."/>
            <person name="Matsuda Y."/>
            <person name="Mondo S."/>
            <person name="Lyhne E.K."/>
            <person name="Kogle M.E."/>
            <person name="Clum A."/>
            <person name="Lipzen A."/>
            <person name="Salamov A."/>
            <person name="Ngan C.Y."/>
            <person name="Daum C."/>
            <person name="Chiniquy J."/>
            <person name="Barry K."/>
            <person name="LaButti K."/>
            <person name="Haridas S."/>
            <person name="Simmons B.A."/>
            <person name="Magnuson J.K."/>
            <person name="Mortensen U.H."/>
            <person name="Larsen T.O."/>
            <person name="Grigoriev I.V."/>
            <person name="Baker S.E."/>
            <person name="Andersen M.R."/>
        </authorList>
    </citation>
    <scope>NUCLEOTIDE SEQUENCE [LARGE SCALE GENOMIC DNA]</scope>
    <source>
        <strain evidence="4">IBT 16806</strain>
    </source>
</reference>
<feature type="compositionally biased region" description="Basic residues" evidence="1">
    <location>
        <begin position="357"/>
        <end position="373"/>
    </location>
</feature>
<feature type="signal peptide" evidence="2">
    <location>
        <begin position="1"/>
        <end position="23"/>
    </location>
</feature>
<dbReference type="OrthoDB" id="4458647at2759"/>
<dbReference type="AlphaFoldDB" id="A0A2I1CKQ1"/>
<dbReference type="VEuPathDB" id="FungiDB:P174DRAFT_415948"/>
<feature type="region of interest" description="Disordered" evidence="1">
    <location>
        <begin position="330"/>
        <end position="389"/>
    </location>
</feature>
<dbReference type="STRING" id="1392255.A0A2I1CKQ1"/>
<feature type="chain" id="PRO_5014169526" evidence="2">
    <location>
        <begin position="24"/>
        <end position="563"/>
    </location>
</feature>
<organism evidence="3 4">
    <name type="scientific">Aspergillus novofumigatus (strain IBT 16806)</name>
    <dbReference type="NCBI Taxonomy" id="1392255"/>
    <lineage>
        <taxon>Eukaryota</taxon>
        <taxon>Fungi</taxon>
        <taxon>Dikarya</taxon>
        <taxon>Ascomycota</taxon>
        <taxon>Pezizomycotina</taxon>
        <taxon>Eurotiomycetes</taxon>
        <taxon>Eurotiomycetidae</taxon>
        <taxon>Eurotiales</taxon>
        <taxon>Aspergillaceae</taxon>
        <taxon>Aspergillus</taxon>
        <taxon>Aspergillus subgen. Fumigati</taxon>
    </lineage>
</organism>
<name>A0A2I1CKQ1_ASPN1</name>
<evidence type="ECO:0000256" key="1">
    <source>
        <dbReference type="SAM" id="MobiDB-lite"/>
    </source>
</evidence>
<accession>A0A2I1CKQ1</accession>
<keyword evidence="4" id="KW-1185">Reference proteome</keyword>
<evidence type="ECO:0000313" key="4">
    <source>
        <dbReference type="Proteomes" id="UP000234474"/>
    </source>
</evidence>
<keyword evidence="2" id="KW-0732">Signal</keyword>
<evidence type="ECO:0000313" key="3">
    <source>
        <dbReference type="EMBL" id="PKX98189.1"/>
    </source>
</evidence>
<dbReference type="GeneID" id="36531779"/>
<sequence>MLLPFVGGFLFLTLWGSFFQVLGNNDPHGRFVRTISDAVGATALAKGIYDLAEAITSTYTAPGHKEFLYVRSTGFPSPAAHVGFPNATGTRKSTISVAIPLWEEADVLQICVDSGPVDCDTAASTSPASSSRVGLVVAWGLSAFIALLWKGLVSFGVSALGDKLGWLGQSLEGTPKVAHYLAADSAPSLYEEVDALVEGRMPSEVAVPSSDVDALTRSAIAAPLDEQQTWSFVSIHSEVERAISRLERQRIVTVSPELDSCTVKGPKVNPNGVVDGLTDTVQGASDVGGSSALHPSRKWALVLRRPENLSPILVLQVVCALRAGWESHTASAVPDSPCSQVAEEPEADAEGAPTSGSRRRKRPSQAKRKRYARRLREREEGLNGAAHEAPCPSARLTACDPPASTQSQAPLIVGNRVPSQDASHGQFGGPRPALTHVMVLARLVLRRSDFAVVDWDQDVSLRIPSFLLGPVILQEPEKARSVDWASPRTGPPGPVPSLSQPACFLGMLARPLVGRHDFLRVGIVLRRDMVSGSCVWRWSSGASDGMARKDVVVKTVRPPGLSS</sequence>
<evidence type="ECO:0000256" key="2">
    <source>
        <dbReference type="SAM" id="SignalP"/>
    </source>
</evidence>
<proteinExistence type="predicted"/>
<dbReference type="EMBL" id="MSZS01000001">
    <property type="protein sequence ID" value="PKX98189.1"/>
    <property type="molecule type" value="Genomic_DNA"/>
</dbReference>